<accession>A0AAV4FHD0</accession>
<evidence type="ECO:0000313" key="2">
    <source>
        <dbReference type="Proteomes" id="UP000762676"/>
    </source>
</evidence>
<reference evidence="1 2" key="1">
    <citation type="journal article" date="2021" name="Elife">
        <title>Chloroplast acquisition without the gene transfer in kleptoplastic sea slugs, Plakobranchus ocellatus.</title>
        <authorList>
            <person name="Maeda T."/>
            <person name="Takahashi S."/>
            <person name="Yoshida T."/>
            <person name="Shimamura S."/>
            <person name="Takaki Y."/>
            <person name="Nagai Y."/>
            <person name="Toyoda A."/>
            <person name="Suzuki Y."/>
            <person name="Arimoto A."/>
            <person name="Ishii H."/>
            <person name="Satoh N."/>
            <person name="Nishiyama T."/>
            <person name="Hasebe M."/>
            <person name="Maruyama T."/>
            <person name="Minagawa J."/>
            <person name="Obokata J."/>
            <person name="Shigenobu S."/>
        </authorList>
    </citation>
    <scope>NUCLEOTIDE SEQUENCE [LARGE SCALE GENOMIC DNA]</scope>
</reference>
<organism evidence="1 2">
    <name type="scientific">Elysia marginata</name>
    <dbReference type="NCBI Taxonomy" id="1093978"/>
    <lineage>
        <taxon>Eukaryota</taxon>
        <taxon>Metazoa</taxon>
        <taxon>Spiralia</taxon>
        <taxon>Lophotrochozoa</taxon>
        <taxon>Mollusca</taxon>
        <taxon>Gastropoda</taxon>
        <taxon>Heterobranchia</taxon>
        <taxon>Euthyneura</taxon>
        <taxon>Panpulmonata</taxon>
        <taxon>Sacoglossa</taxon>
        <taxon>Placobranchoidea</taxon>
        <taxon>Plakobranchidae</taxon>
        <taxon>Elysia</taxon>
    </lineage>
</organism>
<gene>
    <name evidence="1" type="ORF">ElyMa_000379900</name>
</gene>
<name>A0AAV4FHD0_9GAST</name>
<proteinExistence type="predicted"/>
<dbReference type="EMBL" id="BMAT01000750">
    <property type="protein sequence ID" value="GFR72466.1"/>
    <property type="molecule type" value="Genomic_DNA"/>
</dbReference>
<dbReference type="AlphaFoldDB" id="A0AAV4FHD0"/>
<protein>
    <submittedName>
        <fullName evidence="1">Uncharacterized protein</fullName>
    </submittedName>
</protein>
<sequence>MSRDRRGSRINLLLDFICYGTAQEDEAHSEGNPRWLVGFSTYVVLLRHVLWSSARKISNEAVCDTANFLAELLTEAESKETKGEESEVGAPNFLDVLKDVHLPCVKRRGLGAEMFLKV</sequence>
<dbReference type="Proteomes" id="UP000762676">
    <property type="component" value="Unassembled WGS sequence"/>
</dbReference>
<evidence type="ECO:0000313" key="1">
    <source>
        <dbReference type="EMBL" id="GFR72466.1"/>
    </source>
</evidence>
<keyword evidence="2" id="KW-1185">Reference proteome</keyword>
<comment type="caution">
    <text evidence="1">The sequence shown here is derived from an EMBL/GenBank/DDBJ whole genome shotgun (WGS) entry which is preliminary data.</text>
</comment>